<dbReference type="NCBIfam" id="TIGR00055">
    <property type="entry name" value="uppS"/>
    <property type="match status" value="1"/>
</dbReference>
<dbReference type="AlphaFoldDB" id="A0A067GD10"/>
<dbReference type="InterPro" id="IPR001441">
    <property type="entry name" value="UPP_synth-like"/>
</dbReference>
<gene>
    <name evidence="7" type="ORF">CISIN_1g038167mg</name>
</gene>
<dbReference type="SUPFAM" id="SSF64005">
    <property type="entry name" value="Undecaprenyl diphosphate synthase"/>
    <property type="match status" value="1"/>
</dbReference>
<feature type="region of interest" description="Disordered" evidence="6">
    <location>
        <begin position="186"/>
        <end position="207"/>
    </location>
</feature>
<dbReference type="InterPro" id="IPR036424">
    <property type="entry name" value="UPP_synth-like_sf"/>
</dbReference>
<comment type="function">
    <text evidence="1">Catalyzes cis-prenyl chain elongation to produce the polyprenyl backbone of dolichol, a glycosyl carrier-lipid required for the biosynthesis of several classes of glycoprotein.</text>
</comment>
<dbReference type="InterPro" id="IPR018520">
    <property type="entry name" value="UPP_synth-like_CS"/>
</dbReference>
<dbReference type="EC" id="2.5.1.-" evidence="5"/>
<dbReference type="GO" id="GO:0016765">
    <property type="term" value="F:transferase activity, transferring alkyl or aryl (other than methyl) groups"/>
    <property type="evidence" value="ECO:0007669"/>
    <property type="project" value="InterPro"/>
</dbReference>
<evidence type="ECO:0000256" key="2">
    <source>
        <dbReference type="ARBA" id="ARBA00004922"/>
    </source>
</evidence>
<dbReference type="PANTHER" id="PTHR10291:SF43">
    <property type="entry name" value="DEHYDRODOLICHYL DIPHOSPHATE SYNTHASE COMPLEX SUBUNIT DHDDS"/>
    <property type="match status" value="1"/>
</dbReference>
<dbReference type="eggNOG" id="KOG1602">
    <property type="taxonomic scope" value="Eukaryota"/>
</dbReference>
<protein>
    <recommendedName>
        <fullName evidence="5">Alkyl transferase</fullName>
        <ecNumber evidence="5">2.5.1.-</ecNumber>
    </recommendedName>
</protein>
<dbReference type="GO" id="GO:0016094">
    <property type="term" value="P:polyprenol biosynthetic process"/>
    <property type="evidence" value="ECO:0000318"/>
    <property type="project" value="GO_Central"/>
</dbReference>
<dbReference type="CDD" id="cd00475">
    <property type="entry name" value="Cis_IPPS"/>
    <property type="match status" value="1"/>
</dbReference>
<dbReference type="PaxDb" id="2711-XP_006488124.1"/>
<evidence type="ECO:0000313" key="8">
    <source>
        <dbReference type="Proteomes" id="UP000027120"/>
    </source>
</evidence>
<dbReference type="SMR" id="A0A067GD10"/>
<evidence type="ECO:0000256" key="1">
    <source>
        <dbReference type="ARBA" id="ARBA00002674"/>
    </source>
</evidence>
<reference evidence="7 8" key="1">
    <citation type="submission" date="2014-04" db="EMBL/GenBank/DDBJ databases">
        <authorList>
            <consortium name="International Citrus Genome Consortium"/>
            <person name="Gmitter F."/>
            <person name="Chen C."/>
            <person name="Farmerie W."/>
            <person name="Harkins T."/>
            <person name="Desany B."/>
            <person name="Mohiuddin M."/>
            <person name="Kodira C."/>
            <person name="Borodovsky M."/>
            <person name="Lomsadze A."/>
            <person name="Burns P."/>
            <person name="Jenkins J."/>
            <person name="Prochnik S."/>
            <person name="Shu S."/>
            <person name="Chapman J."/>
            <person name="Pitluck S."/>
            <person name="Schmutz J."/>
            <person name="Rokhsar D."/>
        </authorList>
    </citation>
    <scope>NUCLEOTIDE SEQUENCE</scope>
</reference>
<evidence type="ECO:0000256" key="3">
    <source>
        <dbReference type="ARBA" id="ARBA00005432"/>
    </source>
</evidence>
<accession>A0A067GD10</accession>
<comment type="pathway">
    <text evidence="2">Protein modification; protein glycosylation.</text>
</comment>
<dbReference type="EMBL" id="KK784886">
    <property type="protein sequence ID" value="KDO73216.1"/>
    <property type="molecule type" value="Genomic_DNA"/>
</dbReference>
<dbReference type="HAMAP" id="MF_01139">
    <property type="entry name" value="ISPT"/>
    <property type="match status" value="1"/>
</dbReference>
<dbReference type="Gene3D" id="3.40.1180.10">
    <property type="entry name" value="Decaprenyl diphosphate synthase-like"/>
    <property type="match status" value="1"/>
</dbReference>
<organism evidence="7 8">
    <name type="scientific">Citrus sinensis</name>
    <name type="common">Sweet orange</name>
    <name type="synonym">Citrus aurantium var. sinensis</name>
    <dbReference type="NCBI Taxonomy" id="2711"/>
    <lineage>
        <taxon>Eukaryota</taxon>
        <taxon>Viridiplantae</taxon>
        <taxon>Streptophyta</taxon>
        <taxon>Embryophyta</taxon>
        <taxon>Tracheophyta</taxon>
        <taxon>Spermatophyta</taxon>
        <taxon>Magnoliopsida</taxon>
        <taxon>eudicotyledons</taxon>
        <taxon>Gunneridae</taxon>
        <taxon>Pentapetalae</taxon>
        <taxon>rosids</taxon>
        <taxon>malvids</taxon>
        <taxon>Sapindales</taxon>
        <taxon>Rutaceae</taxon>
        <taxon>Aurantioideae</taxon>
        <taxon>Citrus</taxon>
    </lineage>
</organism>
<evidence type="ECO:0000313" key="7">
    <source>
        <dbReference type="EMBL" id="KDO73216.1"/>
    </source>
</evidence>
<dbReference type="Proteomes" id="UP000027120">
    <property type="component" value="Unassembled WGS sequence"/>
</dbReference>
<evidence type="ECO:0000256" key="5">
    <source>
        <dbReference type="RuleBase" id="RU363018"/>
    </source>
</evidence>
<evidence type="ECO:0000256" key="4">
    <source>
        <dbReference type="ARBA" id="ARBA00022679"/>
    </source>
</evidence>
<dbReference type="GO" id="GO:0005783">
    <property type="term" value="C:endoplasmic reticulum"/>
    <property type="evidence" value="ECO:0000318"/>
    <property type="project" value="GO_Central"/>
</dbReference>
<proteinExistence type="inferred from homology"/>
<dbReference type="Pfam" id="PF01255">
    <property type="entry name" value="Prenyltransf"/>
    <property type="match status" value="1"/>
</dbReference>
<comment type="similarity">
    <text evidence="3 5">Belongs to the UPP synthase family.</text>
</comment>
<sequence length="292" mass="33587">MKRQVGAEESKLCRKLGVFMRKCVFGILSVGVIPNHIAFILDGNRRFAKKHNLAGEGAGHRAGFLTLMSLLKYCAELSVKYVSIYAFSIDNFKRTQNEIRYLMDLMLEKMEFLLREDGFLSKYGVRVCFIGNLGLVSEPIRVTAEKVMRATSKNTRIVILICLAYSSTEEIVHTVEETCLVTKKTQPQAFKPRNPQNDVTEDADEHKNKEQNTIKLVDLEKHMYMGVYPNPDILIRTSGENRLSNFLLWQSSNCMLYSPAALWPEIGLRHLIWAILNFQRHHAYLEKKKKQL</sequence>
<dbReference type="UniPathway" id="UPA00378"/>
<evidence type="ECO:0000256" key="6">
    <source>
        <dbReference type="SAM" id="MobiDB-lite"/>
    </source>
</evidence>
<keyword evidence="8" id="KW-1185">Reference proteome</keyword>
<feature type="compositionally biased region" description="Polar residues" evidence="6">
    <location>
        <begin position="186"/>
        <end position="198"/>
    </location>
</feature>
<dbReference type="PROSITE" id="PS01066">
    <property type="entry name" value="UPP_SYNTHASE"/>
    <property type="match status" value="1"/>
</dbReference>
<keyword evidence="4 5" id="KW-0808">Transferase</keyword>
<dbReference type="PANTHER" id="PTHR10291">
    <property type="entry name" value="DEHYDRODOLICHYL DIPHOSPHATE SYNTHASE FAMILY MEMBER"/>
    <property type="match status" value="1"/>
</dbReference>
<dbReference type="STRING" id="2711.A0A067GD10"/>
<name>A0A067GD10_CITSI</name>